<dbReference type="Gene3D" id="2.40.50.100">
    <property type="match status" value="1"/>
</dbReference>
<dbReference type="PRINTS" id="PR01490">
    <property type="entry name" value="RTXTOXIND"/>
</dbReference>
<organism evidence="7 8">
    <name type="scientific">Zhouia amylolytica AD3</name>
    <dbReference type="NCBI Taxonomy" id="1286632"/>
    <lineage>
        <taxon>Bacteria</taxon>
        <taxon>Pseudomonadati</taxon>
        <taxon>Bacteroidota</taxon>
        <taxon>Flavobacteriia</taxon>
        <taxon>Flavobacteriales</taxon>
        <taxon>Flavobacteriaceae</taxon>
        <taxon>Zhouia</taxon>
    </lineage>
</organism>
<keyword evidence="4 6" id="KW-0472">Membrane</keyword>
<keyword evidence="2 6" id="KW-0812">Transmembrane</keyword>
<feature type="transmembrane region" description="Helical" evidence="6">
    <location>
        <begin position="28"/>
        <end position="50"/>
    </location>
</feature>
<protein>
    <submittedName>
        <fullName evidence="7">Uncharacterized protein</fullName>
    </submittedName>
</protein>
<evidence type="ECO:0000256" key="1">
    <source>
        <dbReference type="ARBA" id="ARBA00004167"/>
    </source>
</evidence>
<dbReference type="PANTHER" id="PTHR30386">
    <property type="entry name" value="MEMBRANE FUSION SUBUNIT OF EMRAB-TOLC MULTIDRUG EFFLUX PUMP"/>
    <property type="match status" value="1"/>
</dbReference>
<evidence type="ECO:0000256" key="4">
    <source>
        <dbReference type="ARBA" id="ARBA00023136"/>
    </source>
</evidence>
<dbReference type="Proteomes" id="UP000018850">
    <property type="component" value="Unassembled WGS sequence"/>
</dbReference>
<dbReference type="EMBL" id="AYXY01000018">
    <property type="protein sequence ID" value="ETN96137.1"/>
    <property type="molecule type" value="Genomic_DNA"/>
</dbReference>
<reference evidence="8" key="1">
    <citation type="submission" date="2013-11" db="EMBL/GenBank/DDBJ databases">
        <title>Draft genome sequence from a member of Zhouia, isolated tidal flat.</title>
        <authorList>
            <person name="Jin H."/>
            <person name="Jeon C.O."/>
        </authorList>
    </citation>
    <scope>NUCLEOTIDE SEQUENCE [LARGE SCALE GENOMIC DNA]</scope>
    <source>
        <strain evidence="8">AD3</strain>
    </source>
</reference>
<comment type="caution">
    <text evidence="7">The sequence shown here is derived from an EMBL/GenBank/DDBJ whole genome shotgun (WGS) entry which is preliminary data.</text>
</comment>
<dbReference type="GO" id="GO:0016020">
    <property type="term" value="C:membrane"/>
    <property type="evidence" value="ECO:0007669"/>
    <property type="project" value="UniProtKB-SubCell"/>
</dbReference>
<evidence type="ECO:0000256" key="6">
    <source>
        <dbReference type="SAM" id="Phobius"/>
    </source>
</evidence>
<comment type="subcellular location">
    <subcellularLocation>
        <location evidence="1">Membrane</location>
        <topology evidence="1">Single-pass membrane protein</topology>
    </subcellularLocation>
</comment>
<gene>
    <name evidence="7" type="ORF">P278_09640</name>
</gene>
<evidence type="ECO:0000256" key="2">
    <source>
        <dbReference type="ARBA" id="ARBA00022692"/>
    </source>
</evidence>
<dbReference type="PATRIC" id="fig|1286632.3.peg.961"/>
<keyword evidence="5" id="KW-0175">Coiled coil</keyword>
<evidence type="ECO:0000256" key="5">
    <source>
        <dbReference type="SAM" id="Coils"/>
    </source>
</evidence>
<keyword evidence="8" id="KW-1185">Reference proteome</keyword>
<evidence type="ECO:0000313" key="7">
    <source>
        <dbReference type="EMBL" id="ETN96137.1"/>
    </source>
</evidence>
<dbReference type="RefSeq" id="WP_038263183.1">
    <property type="nucleotide sequence ID" value="NZ_AYXY01000018.1"/>
</dbReference>
<reference evidence="7 8" key="2">
    <citation type="journal article" date="2016" name="Genome Announc.">
        <title>Draft Genome Sequence of Zhouia amylolytica AD3, Isolated from Tidal Flat Sediment.</title>
        <authorList>
            <person name="Jia B."/>
            <person name="Jin H.M."/>
            <person name="Lee H.J."/>
            <person name="Jeon C.O."/>
        </authorList>
    </citation>
    <scope>NUCLEOTIDE SEQUENCE [LARGE SCALE GENOMIC DNA]</scope>
    <source>
        <strain evidence="7 8">AD3</strain>
    </source>
</reference>
<proteinExistence type="predicted"/>
<dbReference type="Gene3D" id="2.40.30.170">
    <property type="match status" value="1"/>
</dbReference>
<dbReference type="InterPro" id="IPR050739">
    <property type="entry name" value="MFP"/>
</dbReference>
<evidence type="ECO:0000313" key="8">
    <source>
        <dbReference type="Proteomes" id="UP000018850"/>
    </source>
</evidence>
<keyword evidence="3 6" id="KW-1133">Transmembrane helix</keyword>
<dbReference type="eggNOG" id="COG1566">
    <property type="taxonomic scope" value="Bacteria"/>
</dbReference>
<sequence length="434" mass="50093">MSDTIKEEKIQLRSEEVQEILTTPPSWIVRWGITIIFVLTIIILFLSFLIKYPDFVSAKVLVTTKQATEKVVARSTGQLEKLMVNNKEQVKAGQVLAVIENTAHYSDVSYLKSVIDTIRIDLRNFNFPIESMTKLVLGEIEPAYIDFEKHYINFKLLKDLRPYDNDLTGNRASLKEVTTRLNSQIDQRELLEKEVILKEAEVKRYRQLHSKGVISQQEYESKEAEFLQIQKSVNNMTISISQMREAISNANQTLKSTFINKNEDDTKLLKNLLQSYNSLKRAITDWEYKYVLSASIEGNVSFQNFWGVNQYIKSGENIFTILPKNRDDLIGKLTIPSQNSGKVKLDQKVFVKLDNYPYQQYGLLIGKVKNISVSPDENSNYIVFISLPNGVMTSYQKQIEFNQELIGNAEIITEDLSVAERIFFKLKDIFKYDQ</sequence>
<dbReference type="AlphaFoldDB" id="W2US23"/>
<feature type="coiled-coil region" evidence="5">
    <location>
        <begin position="174"/>
        <end position="208"/>
    </location>
</feature>
<dbReference type="PANTHER" id="PTHR30386:SF26">
    <property type="entry name" value="TRANSPORT PROTEIN COMB"/>
    <property type="match status" value="1"/>
</dbReference>
<name>W2US23_9FLAO</name>
<evidence type="ECO:0000256" key="3">
    <source>
        <dbReference type="ARBA" id="ARBA00022989"/>
    </source>
</evidence>
<accession>W2US23</accession>